<keyword evidence="2" id="KW-1185">Reference proteome</keyword>
<protein>
    <submittedName>
        <fullName evidence="1">Uncharacterized protein</fullName>
    </submittedName>
</protein>
<sequence length="50" mass="5765">MHNSSEMFLTEFPTLPMTLTETVDYLAEELDIERSEHVRQVGKAVAILRD</sequence>
<comment type="caution">
    <text evidence="1">The sequence shown here is derived from an EMBL/GenBank/DDBJ whole genome shotgun (WGS) entry which is preliminary data.</text>
</comment>
<evidence type="ECO:0000313" key="2">
    <source>
        <dbReference type="Proteomes" id="UP000011559"/>
    </source>
</evidence>
<organism evidence="1 2">
    <name type="scientific">Haloferax prahovense (strain DSM 18310 / JCM 13924 / TL6)</name>
    <dbReference type="NCBI Taxonomy" id="1227461"/>
    <lineage>
        <taxon>Archaea</taxon>
        <taxon>Methanobacteriati</taxon>
        <taxon>Methanobacteriota</taxon>
        <taxon>Stenosarchaea group</taxon>
        <taxon>Halobacteria</taxon>
        <taxon>Halobacteriales</taxon>
        <taxon>Haloferacaceae</taxon>
        <taxon>Haloferax</taxon>
    </lineage>
</organism>
<accession>M0GAQ3</accession>
<evidence type="ECO:0000313" key="1">
    <source>
        <dbReference type="EMBL" id="ELZ68602.1"/>
    </source>
</evidence>
<name>M0GAQ3_HALPT</name>
<gene>
    <name evidence="1" type="ORF">C457_11376</name>
</gene>
<dbReference type="EMBL" id="AOLG01000035">
    <property type="protein sequence ID" value="ELZ68602.1"/>
    <property type="molecule type" value="Genomic_DNA"/>
</dbReference>
<reference evidence="1 2" key="1">
    <citation type="journal article" date="2014" name="PLoS Genet.">
        <title>Phylogenetically driven sequencing of extremely halophilic archaea reveals strategies for static and dynamic osmo-response.</title>
        <authorList>
            <person name="Becker E.A."/>
            <person name="Seitzer P.M."/>
            <person name="Tritt A."/>
            <person name="Larsen D."/>
            <person name="Krusor M."/>
            <person name="Yao A.I."/>
            <person name="Wu D."/>
            <person name="Madern D."/>
            <person name="Eisen J.A."/>
            <person name="Darling A.E."/>
            <person name="Facciotti M.T."/>
        </authorList>
    </citation>
    <scope>NUCLEOTIDE SEQUENCE [LARGE SCALE GENOMIC DNA]</scope>
    <source>
        <strain evidence="2">DSM 18310 / JCM 13924 / TL6</strain>
    </source>
</reference>
<proteinExistence type="predicted"/>
<dbReference type="Proteomes" id="UP000011559">
    <property type="component" value="Unassembled WGS sequence"/>
</dbReference>
<dbReference type="AlphaFoldDB" id="M0GAQ3"/>